<dbReference type="InterPro" id="IPR010071">
    <property type="entry name" value="AA_adenyl_dom"/>
</dbReference>
<name>A0ABX2FHI5_9PSEU</name>
<dbReference type="SUPFAM" id="SSF52777">
    <property type="entry name" value="CoA-dependent acyltransferases"/>
    <property type="match status" value="2"/>
</dbReference>
<organism evidence="3 4">
    <name type="scientific">Kibdelosporangium persicum</name>
    <dbReference type="NCBI Taxonomy" id="2698649"/>
    <lineage>
        <taxon>Bacteria</taxon>
        <taxon>Bacillati</taxon>
        <taxon>Actinomycetota</taxon>
        <taxon>Actinomycetes</taxon>
        <taxon>Pseudonocardiales</taxon>
        <taxon>Pseudonocardiaceae</taxon>
        <taxon>Kibdelosporangium</taxon>
    </lineage>
</organism>
<dbReference type="PRINTS" id="PR00154">
    <property type="entry name" value="AMPBINDING"/>
</dbReference>
<dbReference type="SUPFAM" id="SSF56801">
    <property type="entry name" value="Acetyl-CoA synthetase-like"/>
    <property type="match status" value="1"/>
</dbReference>
<proteinExistence type="predicted"/>
<dbReference type="InterPro" id="IPR029058">
    <property type="entry name" value="AB_hydrolase_fold"/>
</dbReference>
<dbReference type="PANTHER" id="PTHR45527">
    <property type="entry name" value="NONRIBOSOMAL PEPTIDE SYNTHETASE"/>
    <property type="match status" value="1"/>
</dbReference>
<gene>
    <name evidence="3" type="ORF">GC106_79540</name>
</gene>
<dbReference type="PANTHER" id="PTHR45527:SF1">
    <property type="entry name" value="FATTY ACID SYNTHASE"/>
    <property type="match status" value="1"/>
</dbReference>
<evidence type="ECO:0000259" key="2">
    <source>
        <dbReference type="PROSITE" id="PS50075"/>
    </source>
</evidence>
<dbReference type="InterPro" id="IPR042099">
    <property type="entry name" value="ANL_N_sf"/>
</dbReference>
<dbReference type="PROSITE" id="PS00455">
    <property type="entry name" value="AMP_BINDING"/>
    <property type="match status" value="1"/>
</dbReference>
<dbReference type="Pfam" id="PF00501">
    <property type="entry name" value="AMP-binding"/>
    <property type="match status" value="1"/>
</dbReference>
<dbReference type="EMBL" id="JAAATY010000042">
    <property type="protein sequence ID" value="NRN70683.1"/>
    <property type="molecule type" value="Genomic_DNA"/>
</dbReference>
<protein>
    <submittedName>
        <fullName evidence="3">Amino acid adenylation domain-containing protein/thioester reductase domain-containing protein</fullName>
    </submittedName>
</protein>
<dbReference type="InterPro" id="IPR023213">
    <property type="entry name" value="CAT-like_dom_sf"/>
</dbReference>
<dbReference type="Gene3D" id="3.30.559.10">
    <property type="entry name" value="Chloramphenicol acetyltransferase-like domain"/>
    <property type="match status" value="1"/>
</dbReference>
<feature type="domain" description="Carrier" evidence="2">
    <location>
        <begin position="927"/>
        <end position="1002"/>
    </location>
</feature>
<dbReference type="Proteomes" id="UP000763557">
    <property type="component" value="Unassembled WGS sequence"/>
</dbReference>
<dbReference type="Gene3D" id="3.30.559.30">
    <property type="entry name" value="Nonribosomal peptide synthetase, condensation domain"/>
    <property type="match status" value="1"/>
</dbReference>
<dbReference type="InterPro" id="IPR020845">
    <property type="entry name" value="AMP-binding_CS"/>
</dbReference>
<dbReference type="InterPro" id="IPR045851">
    <property type="entry name" value="AMP-bd_C_sf"/>
</dbReference>
<evidence type="ECO:0000313" key="4">
    <source>
        <dbReference type="Proteomes" id="UP000763557"/>
    </source>
</evidence>
<dbReference type="Pfam" id="PF00550">
    <property type="entry name" value="PP-binding"/>
    <property type="match status" value="1"/>
</dbReference>
<dbReference type="InterPro" id="IPR009081">
    <property type="entry name" value="PP-bd_ACP"/>
</dbReference>
<dbReference type="Gene3D" id="3.40.50.1820">
    <property type="entry name" value="alpha/beta hydrolase"/>
    <property type="match status" value="1"/>
</dbReference>
<keyword evidence="4" id="KW-1185">Reference proteome</keyword>
<dbReference type="Gene3D" id="3.40.50.12780">
    <property type="entry name" value="N-terminal domain of ligase-like"/>
    <property type="match status" value="1"/>
</dbReference>
<reference evidence="3 4" key="1">
    <citation type="submission" date="2020-01" db="EMBL/GenBank/DDBJ databases">
        <title>Kibdelosporangium persica a novel Actinomycetes from a hot desert in Iran.</title>
        <authorList>
            <person name="Safaei N."/>
            <person name="Zaburannyi N."/>
            <person name="Mueller R."/>
            <person name="Wink J."/>
        </authorList>
    </citation>
    <scope>NUCLEOTIDE SEQUENCE [LARGE SCALE GENOMIC DNA]</scope>
    <source>
        <strain evidence="3 4">4NS15</strain>
    </source>
</reference>
<dbReference type="Pfam" id="PF13193">
    <property type="entry name" value="AMP-binding_C"/>
    <property type="match status" value="1"/>
</dbReference>
<evidence type="ECO:0000256" key="1">
    <source>
        <dbReference type="ARBA" id="ARBA00001957"/>
    </source>
</evidence>
<dbReference type="InterPro" id="IPR001242">
    <property type="entry name" value="Condensation_dom"/>
</dbReference>
<accession>A0ABX2FHI5</accession>
<dbReference type="RefSeq" id="WP_173141813.1">
    <property type="nucleotide sequence ID" value="NZ_CBCSGW010000003.1"/>
</dbReference>
<dbReference type="InterPro" id="IPR000873">
    <property type="entry name" value="AMP-dep_synth/lig_dom"/>
</dbReference>
<evidence type="ECO:0000313" key="3">
    <source>
        <dbReference type="EMBL" id="NRN70683.1"/>
    </source>
</evidence>
<dbReference type="InterPro" id="IPR025110">
    <property type="entry name" value="AMP-bd_C"/>
</dbReference>
<comment type="cofactor">
    <cofactor evidence="1">
        <name>pantetheine 4'-phosphate</name>
        <dbReference type="ChEBI" id="CHEBI:47942"/>
    </cofactor>
</comment>
<dbReference type="PROSITE" id="PS50075">
    <property type="entry name" value="CARRIER"/>
    <property type="match status" value="1"/>
</dbReference>
<dbReference type="SUPFAM" id="SSF47336">
    <property type="entry name" value="ACP-like"/>
    <property type="match status" value="1"/>
</dbReference>
<dbReference type="Gene3D" id="3.30.300.30">
    <property type="match status" value="1"/>
</dbReference>
<dbReference type="InterPro" id="IPR036736">
    <property type="entry name" value="ACP-like_sf"/>
</dbReference>
<dbReference type="NCBIfam" id="TIGR01733">
    <property type="entry name" value="AA-adenyl-dom"/>
    <property type="match status" value="1"/>
</dbReference>
<sequence length="1047" mass="112713">MAALSPEQLACWFLEQLSAGRPLGTVSAGVRLTGSLDEEVLREALATVVRRHRVLHTSFREGPDGEPMAAAGTTTPEFVITDLTGTPPVDLAARAEQAATDFAVRRFDLASGTLVRANLIKLGDTESVLLLCIHRIAADETSIGPLLGELAATYAGAEPTDAPIPAWTPLPGDEHARRVEYWATRVHPPVDLPADRPRPTGPAGRAAVESRLLTRAVTAGLGQFGADPAVPVLAGLLTVLARYTGRTDQTVGVPPRSAGGPVDLVPFRIDLTDELSFADLVRRTEQTWREVAAHALPVTALTNAGPRDLSRHPLFPVAMTVIDAGECDRWPSHMEARVTAGPAVATPYDIRLTVVTGQDAVEVSVAYQNALFDQTRMVRLLDNLEMLLAAAIADPARAPWALPMIPTAERDRLLFGWQGEAVPAGPELIHQQFRRRAQADPDALAARMDGKDLTYGDLDRRSDTLARRLRALGVGKEEIVALALNRGLESFVAMIGVFKAGAAFVVLDPAHPANRLEFVVADTAARVVLTTSGLRPALPDFAGRSVLCLDTDLPDTGPDTGLAEWADHDSLAYVLYTSGSTGRPKGVMIEHGQLLHYPLWLSRVFDLGPGDRMLQHMALSFDFSEGEMFAALISGAAMVIIPEAQRASAQAMADLMRAERVTYIGGPPPLLAKLPADGLPGLRYFLTGGDLLHGDLVTRWISANRRFVNAYGPTEAAIGCVYYECERREWTVPPPIGRGMPNRYLYIVDPWDNLAPVGVPGEILIGGAGVGRGYLNRPELTAEKFTPDPFRPHGRVYRTGDIGVWGEDGQIRFIGRIDTQIKLNGTRIEVEEIEAVLLGHPNVSEAVVTARRGSTGREQLVAHLVADGPAPPRDELRRYLAGELPAYMVPSQFFWLDAMPLTTAGKVDRTALPDSAEPRRPDTAGHVWQTAVERQLATVFAEVLGLDRIGPHDDFFDLGGDSHAVLRAVSRLRRVFGPVITVAGFCATPTVAALAATASHPDQPATPPPGAVTGAQSPWVWLEEIESLSEEEVATMFDAPGNQGGSP</sequence>
<comment type="caution">
    <text evidence="3">The sequence shown here is derived from an EMBL/GenBank/DDBJ whole genome shotgun (WGS) entry which is preliminary data.</text>
</comment>
<dbReference type="InterPro" id="IPR020459">
    <property type="entry name" value="AMP-binding"/>
</dbReference>
<dbReference type="CDD" id="cd05930">
    <property type="entry name" value="A_NRPS"/>
    <property type="match status" value="1"/>
</dbReference>
<dbReference type="Pfam" id="PF00668">
    <property type="entry name" value="Condensation"/>
    <property type="match status" value="1"/>
</dbReference>